<accession>A0A674HCA0</accession>
<keyword evidence="1" id="KW-1133">Transmembrane helix</keyword>
<reference evidence="2" key="2">
    <citation type="submission" date="2025-08" db="UniProtKB">
        <authorList>
            <consortium name="Ensembl"/>
        </authorList>
    </citation>
    <scope>IDENTIFICATION</scope>
</reference>
<name>A0A674HCA0_TAEGU</name>
<evidence type="ECO:0000313" key="3">
    <source>
        <dbReference type="Proteomes" id="UP000007754"/>
    </source>
</evidence>
<keyword evidence="1" id="KW-0812">Transmembrane</keyword>
<evidence type="ECO:0000256" key="1">
    <source>
        <dbReference type="SAM" id="Phobius"/>
    </source>
</evidence>
<proteinExistence type="predicted"/>
<reference evidence="2 3" key="1">
    <citation type="journal article" date="2010" name="Nature">
        <title>The genome of a songbird.</title>
        <authorList>
            <person name="Warren W.C."/>
            <person name="Clayton D.F."/>
            <person name="Ellegren H."/>
            <person name="Arnold A.P."/>
            <person name="Hillier L.W."/>
            <person name="Kunstner A."/>
            <person name="Searle S."/>
            <person name="White S."/>
            <person name="Vilella A.J."/>
            <person name="Fairley S."/>
            <person name="Heger A."/>
            <person name="Kong L."/>
            <person name="Ponting C.P."/>
            <person name="Jarvis E.D."/>
            <person name="Mello C.V."/>
            <person name="Minx P."/>
            <person name="Lovell P."/>
            <person name="Velho T.A."/>
            <person name="Ferris M."/>
            <person name="Balakrishnan C.N."/>
            <person name="Sinha S."/>
            <person name="Blatti C."/>
            <person name="London S.E."/>
            <person name="Li Y."/>
            <person name="Lin Y.C."/>
            <person name="George J."/>
            <person name="Sweedler J."/>
            <person name="Southey B."/>
            <person name="Gunaratne P."/>
            <person name="Watson M."/>
            <person name="Nam K."/>
            <person name="Backstrom N."/>
            <person name="Smeds L."/>
            <person name="Nabholz B."/>
            <person name="Itoh Y."/>
            <person name="Whitney O."/>
            <person name="Pfenning A.R."/>
            <person name="Howard J."/>
            <person name="Volker M."/>
            <person name="Skinner B.M."/>
            <person name="Griffin D.K."/>
            <person name="Ye L."/>
            <person name="McLaren W.M."/>
            <person name="Flicek P."/>
            <person name="Quesada V."/>
            <person name="Velasco G."/>
            <person name="Lopez-Otin C."/>
            <person name="Puente X.S."/>
            <person name="Olender T."/>
            <person name="Lancet D."/>
            <person name="Smit A.F."/>
            <person name="Hubley R."/>
            <person name="Konkel M.K."/>
            <person name="Walker J.A."/>
            <person name="Batzer M.A."/>
            <person name="Gu W."/>
            <person name="Pollock D.D."/>
            <person name="Chen L."/>
            <person name="Cheng Z."/>
            <person name="Eichler E.E."/>
            <person name="Stapley J."/>
            <person name="Slate J."/>
            <person name="Ekblom R."/>
            <person name="Birkhead T."/>
            <person name="Burke T."/>
            <person name="Burt D."/>
            <person name="Scharff C."/>
            <person name="Adam I."/>
            <person name="Richard H."/>
            <person name="Sultan M."/>
            <person name="Soldatov A."/>
            <person name="Lehrach H."/>
            <person name="Edwards S.V."/>
            <person name="Yang S.P."/>
            <person name="Li X."/>
            <person name="Graves T."/>
            <person name="Fulton L."/>
            <person name="Nelson J."/>
            <person name="Chinwalla A."/>
            <person name="Hou S."/>
            <person name="Mardis E.R."/>
            <person name="Wilson R.K."/>
        </authorList>
    </citation>
    <scope>NUCLEOTIDE SEQUENCE [LARGE SCALE GENOMIC DNA]</scope>
</reference>
<keyword evidence="3" id="KW-1185">Reference proteome</keyword>
<reference evidence="2" key="3">
    <citation type="submission" date="2025-09" db="UniProtKB">
        <authorList>
            <consortium name="Ensembl"/>
        </authorList>
    </citation>
    <scope>IDENTIFICATION</scope>
</reference>
<dbReference type="Proteomes" id="UP000007754">
    <property type="component" value="Chromosome 7"/>
</dbReference>
<organism evidence="2 3">
    <name type="scientific">Taeniopygia guttata</name>
    <name type="common">Zebra finch</name>
    <name type="synonym">Poephila guttata</name>
    <dbReference type="NCBI Taxonomy" id="59729"/>
    <lineage>
        <taxon>Eukaryota</taxon>
        <taxon>Metazoa</taxon>
        <taxon>Chordata</taxon>
        <taxon>Craniata</taxon>
        <taxon>Vertebrata</taxon>
        <taxon>Euteleostomi</taxon>
        <taxon>Archelosauria</taxon>
        <taxon>Archosauria</taxon>
        <taxon>Dinosauria</taxon>
        <taxon>Saurischia</taxon>
        <taxon>Theropoda</taxon>
        <taxon>Coelurosauria</taxon>
        <taxon>Aves</taxon>
        <taxon>Neognathae</taxon>
        <taxon>Neoaves</taxon>
        <taxon>Telluraves</taxon>
        <taxon>Australaves</taxon>
        <taxon>Passeriformes</taxon>
        <taxon>Passeroidea</taxon>
        <taxon>Estrildidae</taxon>
        <taxon>Estrildinae</taxon>
        <taxon>Taeniopygia</taxon>
    </lineage>
</organism>
<dbReference type="InParanoid" id="A0A674HCA0"/>
<dbReference type="AlphaFoldDB" id="A0A674HCA0"/>
<feature type="transmembrane region" description="Helical" evidence="1">
    <location>
        <begin position="49"/>
        <end position="71"/>
    </location>
</feature>
<dbReference type="Ensembl" id="ENSTGUT00000038362.1">
    <property type="protein sequence ID" value="ENSTGUP00000032021.1"/>
    <property type="gene ID" value="ENSTGUG00000020167.1"/>
</dbReference>
<keyword evidence="1" id="KW-0472">Membrane</keyword>
<evidence type="ECO:0000313" key="2">
    <source>
        <dbReference type="Ensembl" id="ENSTGUP00000032021.1"/>
    </source>
</evidence>
<protein>
    <submittedName>
        <fullName evidence="2">Uncharacterized protein</fullName>
    </submittedName>
</protein>
<sequence>MLNYPGQLGCTGLSSLLSFSPGWEWLCPVSDSVTGGTGGGLLRPGFDPLAAGVNLLGLFPAFLPFQLFCIWW</sequence>